<feature type="compositionally biased region" description="Polar residues" evidence="1">
    <location>
        <begin position="58"/>
        <end position="76"/>
    </location>
</feature>
<sequence>MEDKKGSGSGSGSKPATDECQEQKPRPGPSRSTRSRINLSRRALTHSRSMEDLRGQFRNVSNLQGRPSTTFHNVSS</sequence>
<evidence type="ECO:0000313" key="2">
    <source>
        <dbReference type="EMBL" id="VEN53487.1"/>
    </source>
</evidence>
<keyword evidence="3" id="KW-1185">Reference proteome</keyword>
<evidence type="ECO:0000313" key="3">
    <source>
        <dbReference type="Proteomes" id="UP000410492"/>
    </source>
</evidence>
<gene>
    <name evidence="2" type="ORF">CALMAC_LOCUS13275</name>
</gene>
<feature type="non-terminal residue" evidence="2">
    <location>
        <position position="76"/>
    </location>
</feature>
<name>A0A653CZY8_CALMS</name>
<dbReference type="Proteomes" id="UP000410492">
    <property type="component" value="Unassembled WGS sequence"/>
</dbReference>
<accession>A0A653CZY8</accession>
<reference evidence="2 3" key="1">
    <citation type="submission" date="2019-01" db="EMBL/GenBank/DDBJ databases">
        <authorList>
            <person name="Sayadi A."/>
        </authorList>
    </citation>
    <scope>NUCLEOTIDE SEQUENCE [LARGE SCALE GENOMIC DNA]</scope>
</reference>
<protein>
    <submittedName>
        <fullName evidence="2">Uncharacterized protein</fullName>
    </submittedName>
</protein>
<dbReference type="AlphaFoldDB" id="A0A653CZY8"/>
<dbReference type="EMBL" id="CAACVG010009533">
    <property type="protein sequence ID" value="VEN53487.1"/>
    <property type="molecule type" value="Genomic_DNA"/>
</dbReference>
<organism evidence="2 3">
    <name type="scientific">Callosobruchus maculatus</name>
    <name type="common">Southern cowpea weevil</name>
    <name type="synonym">Pulse bruchid</name>
    <dbReference type="NCBI Taxonomy" id="64391"/>
    <lineage>
        <taxon>Eukaryota</taxon>
        <taxon>Metazoa</taxon>
        <taxon>Ecdysozoa</taxon>
        <taxon>Arthropoda</taxon>
        <taxon>Hexapoda</taxon>
        <taxon>Insecta</taxon>
        <taxon>Pterygota</taxon>
        <taxon>Neoptera</taxon>
        <taxon>Endopterygota</taxon>
        <taxon>Coleoptera</taxon>
        <taxon>Polyphaga</taxon>
        <taxon>Cucujiformia</taxon>
        <taxon>Chrysomeloidea</taxon>
        <taxon>Chrysomelidae</taxon>
        <taxon>Bruchinae</taxon>
        <taxon>Bruchini</taxon>
        <taxon>Callosobruchus</taxon>
    </lineage>
</organism>
<proteinExistence type="predicted"/>
<dbReference type="OrthoDB" id="10568787at2759"/>
<feature type="region of interest" description="Disordered" evidence="1">
    <location>
        <begin position="1"/>
        <end position="76"/>
    </location>
</feature>
<evidence type="ECO:0000256" key="1">
    <source>
        <dbReference type="SAM" id="MobiDB-lite"/>
    </source>
</evidence>